<dbReference type="AlphaFoldDB" id="A0A822XP73"/>
<feature type="region of interest" description="Disordered" evidence="1">
    <location>
        <begin position="1"/>
        <end position="61"/>
    </location>
</feature>
<sequence length="61" mass="6888">MAMKRRTVSAYAGVREAQNHSERSTESQRGGARPRTQHFGVAAMTRDFHSSYRTPPKSVDH</sequence>
<protein>
    <submittedName>
        <fullName evidence="2">Uncharacterized protein</fullName>
    </submittedName>
</protein>
<name>A0A822XP73_NELNU</name>
<proteinExistence type="predicted"/>
<dbReference type="Proteomes" id="UP000607653">
    <property type="component" value="Unassembled WGS sequence"/>
</dbReference>
<feature type="compositionally biased region" description="Basic and acidic residues" evidence="1">
    <location>
        <begin position="17"/>
        <end position="26"/>
    </location>
</feature>
<comment type="caution">
    <text evidence="2">The sequence shown here is derived from an EMBL/GenBank/DDBJ whole genome shotgun (WGS) entry which is preliminary data.</text>
</comment>
<gene>
    <name evidence="2" type="ORF">HUJ06_023683</name>
</gene>
<evidence type="ECO:0000313" key="3">
    <source>
        <dbReference type="Proteomes" id="UP000607653"/>
    </source>
</evidence>
<dbReference type="EMBL" id="DUZY01000001">
    <property type="protein sequence ID" value="DAD22220.1"/>
    <property type="molecule type" value="Genomic_DNA"/>
</dbReference>
<accession>A0A822XP73</accession>
<organism evidence="2 3">
    <name type="scientific">Nelumbo nucifera</name>
    <name type="common">Sacred lotus</name>
    <dbReference type="NCBI Taxonomy" id="4432"/>
    <lineage>
        <taxon>Eukaryota</taxon>
        <taxon>Viridiplantae</taxon>
        <taxon>Streptophyta</taxon>
        <taxon>Embryophyta</taxon>
        <taxon>Tracheophyta</taxon>
        <taxon>Spermatophyta</taxon>
        <taxon>Magnoliopsida</taxon>
        <taxon>Proteales</taxon>
        <taxon>Nelumbonaceae</taxon>
        <taxon>Nelumbo</taxon>
    </lineage>
</organism>
<evidence type="ECO:0000256" key="1">
    <source>
        <dbReference type="SAM" id="MobiDB-lite"/>
    </source>
</evidence>
<keyword evidence="3" id="KW-1185">Reference proteome</keyword>
<evidence type="ECO:0000313" key="2">
    <source>
        <dbReference type="EMBL" id="DAD22220.1"/>
    </source>
</evidence>
<reference evidence="2 3" key="1">
    <citation type="journal article" date="2020" name="Mol. Biol. Evol.">
        <title>Distinct Expression and Methylation Patterns for Genes with Different Fates following a Single Whole-Genome Duplication in Flowering Plants.</title>
        <authorList>
            <person name="Shi T."/>
            <person name="Rahmani R.S."/>
            <person name="Gugger P.F."/>
            <person name="Wang M."/>
            <person name="Li H."/>
            <person name="Zhang Y."/>
            <person name="Li Z."/>
            <person name="Wang Q."/>
            <person name="Van de Peer Y."/>
            <person name="Marchal K."/>
            <person name="Chen J."/>
        </authorList>
    </citation>
    <scope>NUCLEOTIDE SEQUENCE [LARGE SCALE GENOMIC DNA]</scope>
    <source>
        <tissue evidence="2">Leaf</tissue>
    </source>
</reference>